<feature type="signal peptide" evidence="1">
    <location>
        <begin position="1"/>
        <end position="19"/>
    </location>
</feature>
<dbReference type="EMBL" id="JACHHX010000008">
    <property type="protein sequence ID" value="MBB5015505.1"/>
    <property type="molecule type" value="Genomic_DNA"/>
</dbReference>
<dbReference type="Proteomes" id="UP000519004">
    <property type="component" value="Unassembled WGS sequence"/>
</dbReference>
<protein>
    <submittedName>
        <fullName evidence="3">Glucose/arabinose dehydrogenase</fullName>
    </submittedName>
</protein>
<name>A0A7W7XZY1_9GAMM</name>
<comment type="caution">
    <text evidence="3">The sequence shown here is derived from an EMBL/GenBank/DDBJ whole genome shotgun (WGS) entry which is preliminary data.</text>
</comment>
<accession>A0A7W7XZY1</accession>
<evidence type="ECO:0000259" key="2">
    <source>
        <dbReference type="Pfam" id="PF07995"/>
    </source>
</evidence>
<organism evidence="3 4">
    <name type="scientific">Rehaibacterium terrae</name>
    <dbReference type="NCBI Taxonomy" id="1341696"/>
    <lineage>
        <taxon>Bacteria</taxon>
        <taxon>Pseudomonadati</taxon>
        <taxon>Pseudomonadota</taxon>
        <taxon>Gammaproteobacteria</taxon>
        <taxon>Lysobacterales</taxon>
        <taxon>Lysobacteraceae</taxon>
        <taxon>Rehaibacterium</taxon>
    </lineage>
</organism>
<gene>
    <name evidence="3" type="ORF">HNQ58_001409</name>
</gene>
<feature type="domain" description="Glucose/Sorbosone dehydrogenase" evidence="2">
    <location>
        <begin position="31"/>
        <end position="358"/>
    </location>
</feature>
<feature type="chain" id="PRO_5031222578" evidence="1">
    <location>
        <begin position="20"/>
        <end position="363"/>
    </location>
</feature>
<dbReference type="InterPro" id="IPR011042">
    <property type="entry name" value="6-blade_b-propeller_TolB-like"/>
</dbReference>
<dbReference type="Pfam" id="PF07995">
    <property type="entry name" value="GSDH"/>
    <property type="match status" value="1"/>
</dbReference>
<keyword evidence="4" id="KW-1185">Reference proteome</keyword>
<dbReference type="Gene3D" id="2.120.10.30">
    <property type="entry name" value="TolB, C-terminal domain"/>
    <property type="match status" value="1"/>
</dbReference>
<sequence length="363" mass="39457">MLRTIACAVLLCGTLAAQAAGYRIQTLAEGLEHPWSLAFLPDGRMLVSERPGRLRVIMDGELLPAPVAGVPAVYAASQGGLLEVLPDPGFADNGLLYLSFAHGTPRANATRVVRARLDGMTLHAVEPIFTARPGKRTPVHYGGRMAFLPDGTLVIGLGDGFDYREQAQRLDSHLGKIVRIRPDGSVPDDNPFVGRADALPEIWSLGHRNVQGLVYDAERGALFSHEHGPRGGDELNRIVPGGNYGWPLATHGVDYTGARITPFTEYPGTQAPLWQWTPSIAPAGLARYDGDLFPHWRGDLFVAALAARQVRRLRLHGDAVIEEETLFAELGERLRDVRAGPDGALYLLTDSPRGRLLRVRPAD</sequence>
<dbReference type="RefSeq" id="WP_183948192.1">
    <property type="nucleotide sequence ID" value="NZ_JACHHX010000008.1"/>
</dbReference>
<evidence type="ECO:0000256" key="1">
    <source>
        <dbReference type="SAM" id="SignalP"/>
    </source>
</evidence>
<evidence type="ECO:0000313" key="4">
    <source>
        <dbReference type="Proteomes" id="UP000519004"/>
    </source>
</evidence>
<dbReference type="AlphaFoldDB" id="A0A7W7XZY1"/>
<keyword evidence="1" id="KW-0732">Signal</keyword>
<proteinExistence type="predicted"/>
<dbReference type="InterPro" id="IPR011041">
    <property type="entry name" value="Quinoprot_gluc/sorb_DH_b-prop"/>
</dbReference>
<dbReference type="PANTHER" id="PTHR19328:SF75">
    <property type="entry name" value="ALDOSE SUGAR DEHYDROGENASE YLII"/>
    <property type="match status" value="1"/>
</dbReference>
<reference evidence="3 4" key="1">
    <citation type="submission" date="2020-08" db="EMBL/GenBank/DDBJ databases">
        <title>Genomic Encyclopedia of Type Strains, Phase IV (KMG-IV): sequencing the most valuable type-strain genomes for metagenomic binning, comparative biology and taxonomic classification.</title>
        <authorList>
            <person name="Goeker M."/>
        </authorList>
    </citation>
    <scope>NUCLEOTIDE SEQUENCE [LARGE SCALE GENOMIC DNA]</scope>
    <source>
        <strain evidence="3 4">DSM 25897</strain>
    </source>
</reference>
<dbReference type="SUPFAM" id="SSF50952">
    <property type="entry name" value="Soluble quinoprotein glucose dehydrogenase"/>
    <property type="match status" value="1"/>
</dbReference>
<dbReference type="PANTHER" id="PTHR19328">
    <property type="entry name" value="HEDGEHOG-INTERACTING PROTEIN"/>
    <property type="match status" value="1"/>
</dbReference>
<dbReference type="InterPro" id="IPR012938">
    <property type="entry name" value="Glc/Sorbosone_DH"/>
</dbReference>
<evidence type="ECO:0000313" key="3">
    <source>
        <dbReference type="EMBL" id="MBB5015505.1"/>
    </source>
</evidence>